<organism evidence="1 2">
    <name type="scientific">Methylobacterium tarhaniae</name>
    <dbReference type="NCBI Taxonomy" id="1187852"/>
    <lineage>
        <taxon>Bacteria</taxon>
        <taxon>Pseudomonadati</taxon>
        <taxon>Pseudomonadota</taxon>
        <taxon>Alphaproteobacteria</taxon>
        <taxon>Hyphomicrobiales</taxon>
        <taxon>Methylobacteriaceae</taxon>
        <taxon>Methylobacterium</taxon>
    </lineage>
</organism>
<proteinExistence type="predicted"/>
<dbReference type="Proteomes" id="UP000036449">
    <property type="component" value="Unassembled WGS sequence"/>
</dbReference>
<comment type="caution">
    <text evidence="1">The sequence shown here is derived from an EMBL/GenBank/DDBJ whole genome shotgun (WGS) entry which is preliminary data.</text>
</comment>
<evidence type="ECO:0000313" key="1">
    <source>
        <dbReference type="EMBL" id="KMO44410.1"/>
    </source>
</evidence>
<keyword evidence="2" id="KW-1185">Reference proteome</keyword>
<dbReference type="AlphaFoldDB" id="A0A0J6TAT9"/>
<dbReference type="OrthoDB" id="6687756at2"/>
<accession>A0A0J6TAT9</accession>
<protein>
    <submittedName>
        <fullName evidence="1">Uncharacterized protein</fullName>
    </submittedName>
</protein>
<dbReference type="PATRIC" id="fig|1187852.3.peg.2739"/>
<evidence type="ECO:0000313" key="2">
    <source>
        <dbReference type="Proteomes" id="UP000036449"/>
    </source>
</evidence>
<gene>
    <name evidence="1" type="ORF">VQ03_03260</name>
</gene>
<name>A0A0J6TAT9_9HYPH</name>
<dbReference type="EMBL" id="LABZ01000020">
    <property type="protein sequence ID" value="KMO44410.1"/>
    <property type="molecule type" value="Genomic_DNA"/>
</dbReference>
<dbReference type="RefSeq" id="WP_048449421.1">
    <property type="nucleotide sequence ID" value="NZ_LABZ01000020.1"/>
</dbReference>
<reference evidence="1 2" key="1">
    <citation type="submission" date="2015-03" db="EMBL/GenBank/DDBJ databases">
        <title>Genome sequencing of Methylobacterium tarhaniae DSM 25844.</title>
        <authorList>
            <person name="Chaudhry V."/>
            <person name="Patil P.B."/>
        </authorList>
    </citation>
    <scope>NUCLEOTIDE SEQUENCE [LARGE SCALE GENOMIC DNA]</scope>
    <source>
        <strain evidence="1 2">DSM 25844</strain>
    </source>
</reference>
<sequence length="151" mass="16260">MTLPAPATRNAAVEALKSVIAGVWAWKTPPSRRLKLFADVPAKARPCAFLHEGGDETYTWQSGAIPKRRIEVKVFVYIDVKDPKVVGAALLNDIMDAFDARLAPKGADAMLGRNTLAGTQYMARIAGRPIKVPGDLDGDGLLIVPVEIDLP</sequence>